<gene>
    <name evidence="3" type="ORF">NQ315_006396</name>
</gene>
<organism evidence="3 4">
    <name type="scientific">Exocentrus adspersus</name>
    <dbReference type="NCBI Taxonomy" id="1586481"/>
    <lineage>
        <taxon>Eukaryota</taxon>
        <taxon>Metazoa</taxon>
        <taxon>Ecdysozoa</taxon>
        <taxon>Arthropoda</taxon>
        <taxon>Hexapoda</taxon>
        <taxon>Insecta</taxon>
        <taxon>Pterygota</taxon>
        <taxon>Neoptera</taxon>
        <taxon>Endopterygota</taxon>
        <taxon>Coleoptera</taxon>
        <taxon>Polyphaga</taxon>
        <taxon>Cucujiformia</taxon>
        <taxon>Chrysomeloidea</taxon>
        <taxon>Cerambycidae</taxon>
        <taxon>Lamiinae</taxon>
        <taxon>Acanthocinini</taxon>
        <taxon>Exocentrus</taxon>
    </lineage>
</organism>
<dbReference type="InterPro" id="IPR027911">
    <property type="entry name" value="DUF4604"/>
</dbReference>
<evidence type="ECO:0000313" key="4">
    <source>
        <dbReference type="Proteomes" id="UP001159042"/>
    </source>
</evidence>
<dbReference type="EMBL" id="JANEYG010000016">
    <property type="protein sequence ID" value="KAJ8919867.1"/>
    <property type="molecule type" value="Genomic_DNA"/>
</dbReference>
<feature type="region of interest" description="Disordered" evidence="1">
    <location>
        <begin position="22"/>
        <end position="53"/>
    </location>
</feature>
<dbReference type="PANTHER" id="PTHR31195:SF2">
    <property type="entry name" value="GEO02494P1"/>
    <property type="match status" value="1"/>
</dbReference>
<feature type="domain" description="DUF4604" evidence="2">
    <location>
        <begin position="5"/>
        <end position="82"/>
    </location>
</feature>
<evidence type="ECO:0000313" key="3">
    <source>
        <dbReference type="EMBL" id="KAJ8919867.1"/>
    </source>
</evidence>
<evidence type="ECO:0000259" key="2">
    <source>
        <dbReference type="Pfam" id="PF15377"/>
    </source>
</evidence>
<sequence length="127" mass="14362">MSKRHVAYIKPNEPSFLKRLKQEAGYKEGPTVDTKRENLSGVADEDLQDTEDEQPTVVVLKSGDLTAEEAAREAERLRKVVEAASGRRGAVSQNELVPLRHVIALFRQSRTYAGPQRDRQERNFLDT</sequence>
<reference evidence="3 4" key="1">
    <citation type="journal article" date="2023" name="Insect Mol. Biol.">
        <title>Genome sequencing provides insights into the evolution of gene families encoding plant cell wall-degrading enzymes in longhorned beetles.</title>
        <authorList>
            <person name="Shin N.R."/>
            <person name="Okamura Y."/>
            <person name="Kirsch R."/>
            <person name="Pauchet Y."/>
        </authorList>
    </citation>
    <scope>NUCLEOTIDE SEQUENCE [LARGE SCALE GENOMIC DNA]</scope>
    <source>
        <strain evidence="3">EAD_L_NR</strain>
    </source>
</reference>
<name>A0AAV8W145_9CUCU</name>
<dbReference type="InterPro" id="IPR040219">
    <property type="entry name" value="KIAA1143-like"/>
</dbReference>
<dbReference type="Proteomes" id="UP001159042">
    <property type="component" value="Unassembled WGS sequence"/>
</dbReference>
<protein>
    <recommendedName>
        <fullName evidence="2">DUF4604 domain-containing protein</fullName>
    </recommendedName>
</protein>
<dbReference type="AlphaFoldDB" id="A0AAV8W145"/>
<comment type="caution">
    <text evidence="3">The sequence shown here is derived from an EMBL/GenBank/DDBJ whole genome shotgun (WGS) entry which is preliminary data.</text>
</comment>
<accession>A0AAV8W145</accession>
<evidence type="ECO:0000256" key="1">
    <source>
        <dbReference type="SAM" id="MobiDB-lite"/>
    </source>
</evidence>
<dbReference type="PANTHER" id="PTHR31195">
    <property type="entry name" value="GEO02494P1"/>
    <property type="match status" value="1"/>
</dbReference>
<dbReference type="Pfam" id="PF15377">
    <property type="entry name" value="DUF4604"/>
    <property type="match status" value="1"/>
</dbReference>
<proteinExistence type="predicted"/>
<keyword evidence="4" id="KW-1185">Reference proteome</keyword>
<feature type="compositionally biased region" description="Acidic residues" evidence="1">
    <location>
        <begin position="43"/>
        <end position="53"/>
    </location>
</feature>